<evidence type="ECO:0000313" key="5">
    <source>
        <dbReference type="Proteomes" id="UP000229681"/>
    </source>
</evidence>
<feature type="compositionally biased region" description="Basic and acidic residues" evidence="2">
    <location>
        <begin position="11"/>
        <end position="29"/>
    </location>
</feature>
<dbReference type="Gene3D" id="3.30.450.40">
    <property type="match status" value="1"/>
</dbReference>
<accession>A0A2M8PC54</accession>
<feature type="coiled-coil region" evidence="1">
    <location>
        <begin position="257"/>
        <end position="284"/>
    </location>
</feature>
<gene>
    <name evidence="4" type="ORF">CUN49_12115</name>
</gene>
<sequence length="321" mass="36155">MPPAPVSIEAKQARQEARQAMTDPKRATETNEPQTVISRLASTLSRLNELIDQLSGWLQKTYQAQLSPEIHSLVREMRRDVQIIKQLSAQDAVRIHQLEELARISALIISSLEPEQVLEEVMDTVIHLTGAERGYLMLLDEETDTFTIRASRNRGRRNLPEEDVIFSRGIAHAAIDSAEPIITSNAQSDPRFQGMQSVSVNNLRSIMAVPLLLHGKVIGVLYVDNPITQGVFTQEIVPVLLAFASQAAIAIDNAKRFSQVRADLQRAQQEVLELRIQIDERKREQAVREITETEYFQELEILARNLRRKAGRTDPSEPADA</sequence>
<dbReference type="Proteomes" id="UP000229681">
    <property type="component" value="Unassembled WGS sequence"/>
</dbReference>
<dbReference type="Pfam" id="PF13185">
    <property type="entry name" value="GAF_2"/>
    <property type="match status" value="1"/>
</dbReference>
<evidence type="ECO:0000256" key="2">
    <source>
        <dbReference type="SAM" id="MobiDB-lite"/>
    </source>
</evidence>
<evidence type="ECO:0000259" key="3">
    <source>
        <dbReference type="SMART" id="SM00065"/>
    </source>
</evidence>
<keyword evidence="1" id="KW-0175">Coiled coil</keyword>
<name>A0A2M8PC54_9CHLR</name>
<dbReference type="SMART" id="SM00065">
    <property type="entry name" value="GAF"/>
    <property type="match status" value="1"/>
</dbReference>
<feature type="domain" description="GAF" evidence="3">
    <location>
        <begin position="113"/>
        <end position="261"/>
    </location>
</feature>
<dbReference type="SUPFAM" id="SSF55781">
    <property type="entry name" value="GAF domain-like"/>
    <property type="match status" value="1"/>
</dbReference>
<organism evidence="4 5">
    <name type="scientific">Candidatus Thermofonsia Clade 1 bacterium</name>
    <dbReference type="NCBI Taxonomy" id="2364210"/>
    <lineage>
        <taxon>Bacteria</taxon>
        <taxon>Bacillati</taxon>
        <taxon>Chloroflexota</taxon>
        <taxon>Candidatus Thermofontia</taxon>
        <taxon>Candidatus Thermofonsia Clade 1</taxon>
    </lineage>
</organism>
<dbReference type="EMBL" id="PGTM01000201">
    <property type="protein sequence ID" value="PJF35137.1"/>
    <property type="molecule type" value="Genomic_DNA"/>
</dbReference>
<feature type="region of interest" description="Disordered" evidence="2">
    <location>
        <begin position="1"/>
        <end position="33"/>
    </location>
</feature>
<evidence type="ECO:0000313" key="4">
    <source>
        <dbReference type="EMBL" id="PJF35137.1"/>
    </source>
</evidence>
<dbReference type="InterPro" id="IPR029016">
    <property type="entry name" value="GAF-like_dom_sf"/>
</dbReference>
<dbReference type="InterPro" id="IPR003018">
    <property type="entry name" value="GAF"/>
</dbReference>
<dbReference type="AlphaFoldDB" id="A0A2M8PC54"/>
<protein>
    <recommendedName>
        <fullName evidence="3">GAF domain-containing protein</fullName>
    </recommendedName>
</protein>
<proteinExistence type="predicted"/>
<reference evidence="4 5" key="1">
    <citation type="submission" date="2017-11" db="EMBL/GenBank/DDBJ databases">
        <title>Evolution of Phototrophy in the Chloroflexi Phylum Driven by Horizontal Gene Transfer.</title>
        <authorList>
            <person name="Ward L.M."/>
            <person name="Hemp J."/>
            <person name="Shih P.M."/>
            <person name="Mcglynn S.E."/>
            <person name="Fischer W."/>
        </authorList>
    </citation>
    <scope>NUCLEOTIDE SEQUENCE [LARGE SCALE GENOMIC DNA]</scope>
    <source>
        <strain evidence="4">JP3_13</strain>
    </source>
</reference>
<evidence type="ECO:0000256" key="1">
    <source>
        <dbReference type="SAM" id="Coils"/>
    </source>
</evidence>
<comment type="caution">
    <text evidence="4">The sequence shown here is derived from an EMBL/GenBank/DDBJ whole genome shotgun (WGS) entry which is preliminary data.</text>
</comment>